<keyword evidence="2" id="KW-0732">Signal</keyword>
<dbReference type="AlphaFoldDB" id="A0A1P8KCU2"/>
<dbReference type="InterPro" id="IPR018682">
    <property type="entry name" value="DUF2167_membr"/>
</dbReference>
<evidence type="ECO:0000313" key="4">
    <source>
        <dbReference type="Proteomes" id="UP000186110"/>
    </source>
</evidence>
<dbReference type="EMBL" id="CP019239">
    <property type="protein sequence ID" value="APW43832.1"/>
    <property type="molecule type" value="Genomic_DNA"/>
</dbReference>
<keyword evidence="4" id="KW-1185">Reference proteome</keyword>
<keyword evidence="1" id="KW-0472">Membrane</keyword>
<feature type="transmembrane region" description="Helical" evidence="1">
    <location>
        <begin position="256"/>
        <end position="281"/>
    </location>
</feature>
<keyword evidence="1" id="KW-0812">Transmembrane</keyword>
<evidence type="ECO:0000256" key="2">
    <source>
        <dbReference type="SAM" id="SignalP"/>
    </source>
</evidence>
<dbReference type="KEGG" id="rsb:RS694_15690"/>
<evidence type="ECO:0008006" key="5">
    <source>
        <dbReference type="Google" id="ProtNLM"/>
    </source>
</evidence>
<protein>
    <recommendedName>
        <fullName evidence="5">DUF2167 domain-containing protein</fullName>
    </recommendedName>
</protein>
<dbReference type="eggNOG" id="COG4714">
    <property type="taxonomic scope" value="Bacteria"/>
</dbReference>
<dbReference type="RefSeq" id="WP_051391880.1">
    <property type="nucleotide sequence ID" value="NZ_CP019239.1"/>
</dbReference>
<feature type="chain" id="PRO_5010239061" description="DUF2167 domain-containing protein" evidence="2">
    <location>
        <begin position="23"/>
        <end position="309"/>
    </location>
</feature>
<evidence type="ECO:0000313" key="3">
    <source>
        <dbReference type="EMBL" id="APW43832.1"/>
    </source>
</evidence>
<feature type="signal peptide" evidence="2">
    <location>
        <begin position="1"/>
        <end position="22"/>
    </location>
</feature>
<dbReference type="STRING" id="1484693.RS694_15690"/>
<evidence type="ECO:0000256" key="1">
    <source>
        <dbReference type="SAM" id="Phobius"/>
    </source>
</evidence>
<organism evidence="3 4">
    <name type="scientific">Rhodoferax saidenbachensis</name>
    <dbReference type="NCBI Taxonomy" id="1484693"/>
    <lineage>
        <taxon>Bacteria</taxon>
        <taxon>Pseudomonadati</taxon>
        <taxon>Pseudomonadota</taxon>
        <taxon>Betaproteobacteria</taxon>
        <taxon>Burkholderiales</taxon>
        <taxon>Comamonadaceae</taxon>
        <taxon>Rhodoferax</taxon>
    </lineage>
</organism>
<gene>
    <name evidence="3" type="ORF">RS694_15690</name>
</gene>
<sequence length="309" mass="33243">MHTWIARAMLALACLVTSAAWAQALSKEESDKIWADATAASTTGPASITLSNQAKLALDKGQTFVPQPQAGKVLNAMGNPGQDPALQGLVFPTDNAPWFMTIRYQDSGYVKDDDAKEWNADDLLKSYREGTEASNEERKKMGVAGIEILGWAQKPTYDSNTHRLAWAMSSRDIGAPDNAPQGVNYNTYALGREGYFSMNLVTGLAELPTYKPQAHILLDALQFNDGKRYADFNSSTDKVAEYGLAALVVGVAAKKLGFFAMIALFLAKFAKVIALAVVAFGSVALKFFKKKPAATAPVANNESLPPPAT</sequence>
<name>A0A1P8KCU2_9BURK</name>
<reference evidence="3 4" key="1">
    <citation type="submission" date="2017-01" db="EMBL/GenBank/DDBJ databases">
        <authorList>
            <person name="Mah S.A."/>
            <person name="Swanson W.J."/>
            <person name="Moy G.W."/>
            <person name="Vacquier V.D."/>
        </authorList>
    </citation>
    <scope>NUCLEOTIDE SEQUENCE [LARGE SCALE GENOMIC DNA]</scope>
    <source>
        <strain evidence="3 4">DSM 22694</strain>
    </source>
</reference>
<accession>A0A1P8KCU2</accession>
<keyword evidence="1" id="KW-1133">Transmembrane helix</keyword>
<proteinExistence type="predicted"/>
<dbReference type="Proteomes" id="UP000186110">
    <property type="component" value="Chromosome"/>
</dbReference>
<dbReference type="Pfam" id="PF09935">
    <property type="entry name" value="DUF2167"/>
    <property type="match status" value="1"/>
</dbReference>